<name>A0AAV9IQJ2_CYACA</name>
<dbReference type="EC" id="2.7.11.1" evidence="4"/>
<feature type="region of interest" description="Disordered" evidence="16">
    <location>
        <begin position="110"/>
        <end position="231"/>
    </location>
</feature>
<evidence type="ECO:0000256" key="4">
    <source>
        <dbReference type="ARBA" id="ARBA00012513"/>
    </source>
</evidence>
<feature type="binding site" evidence="15">
    <location>
        <position position="294"/>
    </location>
    <ligand>
        <name>ATP</name>
        <dbReference type="ChEBI" id="CHEBI:30616"/>
    </ligand>
</feature>
<dbReference type="SUPFAM" id="SSF56112">
    <property type="entry name" value="Protein kinase-like (PK-like)"/>
    <property type="match status" value="1"/>
</dbReference>
<evidence type="ECO:0000256" key="8">
    <source>
        <dbReference type="ARBA" id="ARBA00022741"/>
    </source>
</evidence>
<feature type="region of interest" description="Disordered" evidence="16">
    <location>
        <begin position="1"/>
        <end position="40"/>
    </location>
</feature>
<sequence>MVDPAHRSERVSAKAEAGAAAAEDNSTPQGGSVAAVRGRAQPRVSRIEIDELGESVLSRRRTDDSPCLPSRGSYHVYYDEVPESKEKLYRGERLHSAVVRKLYSLSLDDNDQSELDSVAASTEEEEAVTSTGASSAVSASSPLHPASAPGTGRWLHAQPQLSRTGAGSDARSSAGTSYESLAAAAADEREEAVRDRVSPSAAPASSVRSPTPIGSPPVSVMSASPSAPLSHVPAREAAPAGVDTSEQVAMRFSRAERRPKFVSHYVLGAKLGEGAYAKVREAMDTRTLRIVACKIVDKHFLRRVRGGLENVRREIAIMRRLDHSHTMRLLDVIDDEKRDKLYMFMELSNGCTVHELIDRAPQKRLPPGQAQSFLAQLLEALEYVHSQNVVHRDIKPANLMLATDGHLKLADFGVAEFLDKFDAEGRTTRTVGSPAFQAPEIAKGEGVFLGRKVDAWATGVTLYMMLAGEPPFKGTNYFELFQRISEGAFHMPEALADDDAGQDLLRRLMALDPHERAAVEDVREHPWMCRTFHDQRDWVPVPRRHPKILDMVTRLFDEGGSGAGSGGGSGASTPRPSLQSPPPSETEAGSDTGTGVAGRVKEVPEGGPQLETDGAMSAPVSPTVGANDDGWRWNRNCRLM</sequence>
<dbReference type="PROSITE" id="PS00108">
    <property type="entry name" value="PROTEIN_KINASE_ST"/>
    <property type="match status" value="1"/>
</dbReference>
<feature type="compositionally biased region" description="Gly residues" evidence="16">
    <location>
        <begin position="559"/>
        <end position="570"/>
    </location>
</feature>
<keyword evidence="8 15" id="KW-0547">Nucleotide-binding</keyword>
<accession>A0AAV9IQJ2</accession>
<evidence type="ECO:0000313" key="18">
    <source>
        <dbReference type="EMBL" id="KAK4534523.1"/>
    </source>
</evidence>
<keyword evidence="7" id="KW-0479">Metal-binding</keyword>
<evidence type="ECO:0000259" key="17">
    <source>
        <dbReference type="PROSITE" id="PS50011"/>
    </source>
</evidence>
<dbReference type="FunFam" id="1.10.510.10:FF:000571">
    <property type="entry name" value="Maternal embryonic leucine zipper kinase"/>
    <property type="match status" value="1"/>
</dbReference>
<proteinExistence type="inferred from homology"/>
<organism evidence="18 19">
    <name type="scientific">Cyanidium caldarium</name>
    <name type="common">Red alga</name>
    <dbReference type="NCBI Taxonomy" id="2771"/>
    <lineage>
        <taxon>Eukaryota</taxon>
        <taxon>Rhodophyta</taxon>
        <taxon>Bangiophyceae</taxon>
        <taxon>Cyanidiales</taxon>
        <taxon>Cyanidiaceae</taxon>
        <taxon>Cyanidium</taxon>
    </lineage>
</organism>
<reference evidence="18 19" key="1">
    <citation type="submission" date="2022-07" db="EMBL/GenBank/DDBJ databases">
        <title>Genome-wide signatures of adaptation to extreme environments.</title>
        <authorList>
            <person name="Cho C.H."/>
            <person name="Yoon H.S."/>
        </authorList>
    </citation>
    <scope>NUCLEOTIDE SEQUENCE [LARGE SCALE GENOMIC DNA]</scope>
    <source>
        <strain evidence="18 19">DBV 063 E5</strain>
    </source>
</reference>
<dbReference type="PROSITE" id="PS50011">
    <property type="entry name" value="PROTEIN_KINASE_DOM"/>
    <property type="match status" value="1"/>
</dbReference>
<dbReference type="Gene3D" id="1.10.510.10">
    <property type="entry name" value="Transferase(Phosphotransferase) domain 1"/>
    <property type="match status" value="1"/>
</dbReference>
<evidence type="ECO:0000256" key="15">
    <source>
        <dbReference type="PROSITE-ProRule" id="PRU10141"/>
    </source>
</evidence>
<evidence type="ECO:0000313" key="19">
    <source>
        <dbReference type="Proteomes" id="UP001301350"/>
    </source>
</evidence>
<evidence type="ECO:0000256" key="5">
    <source>
        <dbReference type="ARBA" id="ARBA00022527"/>
    </source>
</evidence>
<dbReference type="InterPro" id="IPR000719">
    <property type="entry name" value="Prot_kinase_dom"/>
</dbReference>
<keyword evidence="9" id="KW-0418">Kinase</keyword>
<dbReference type="GO" id="GO:0046872">
    <property type="term" value="F:metal ion binding"/>
    <property type="evidence" value="ECO:0007669"/>
    <property type="project" value="UniProtKB-KW"/>
</dbReference>
<dbReference type="GO" id="GO:0005524">
    <property type="term" value="F:ATP binding"/>
    <property type="evidence" value="ECO:0007669"/>
    <property type="project" value="UniProtKB-UniRule"/>
</dbReference>
<protein>
    <recommendedName>
        <fullName evidence="4">non-specific serine/threonine protein kinase</fullName>
        <ecNumber evidence="4">2.7.11.1</ecNumber>
    </recommendedName>
</protein>
<comment type="cofactor">
    <cofactor evidence="2">
        <name>Mg(2+)</name>
        <dbReference type="ChEBI" id="CHEBI:18420"/>
    </cofactor>
</comment>
<dbReference type="Pfam" id="PF00069">
    <property type="entry name" value="Pkinase"/>
    <property type="match status" value="1"/>
</dbReference>
<keyword evidence="11" id="KW-0460">Magnesium</keyword>
<dbReference type="PANTHER" id="PTHR24346:SF94">
    <property type="entry name" value="NON-SPECIFIC SERINE_THREONINE PROTEIN KINASE"/>
    <property type="match status" value="1"/>
</dbReference>
<comment type="similarity">
    <text evidence="3">Belongs to the protein kinase superfamily. CAMK Ser/Thr protein kinase family. LKB1 subfamily.</text>
</comment>
<feature type="domain" description="Protein kinase" evidence="17">
    <location>
        <begin position="265"/>
        <end position="528"/>
    </location>
</feature>
<keyword evidence="10 15" id="KW-0067">ATP-binding</keyword>
<comment type="cofactor">
    <cofactor evidence="1">
        <name>Mn(2+)</name>
        <dbReference type="ChEBI" id="CHEBI:29035"/>
    </cofactor>
</comment>
<evidence type="ECO:0000256" key="14">
    <source>
        <dbReference type="ARBA" id="ARBA00048679"/>
    </source>
</evidence>
<comment type="catalytic activity">
    <reaction evidence="13">
        <text>L-threonyl-[protein] + ATP = O-phospho-L-threonyl-[protein] + ADP + H(+)</text>
        <dbReference type="Rhea" id="RHEA:46608"/>
        <dbReference type="Rhea" id="RHEA-COMP:11060"/>
        <dbReference type="Rhea" id="RHEA-COMP:11605"/>
        <dbReference type="ChEBI" id="CHEBI:15378"/>
        <dbReference type="ChEBI" id="CHEBI:30013"/>
        <dbReference type="ChEBI" id="CHEBI:30616"/>
        <dbReference type="ChEBI" id="CHEBI:61977"/>
        <dbReference type="ChEBI" id="CHEBI:456216"/>
        <dbReference type="EC" id="2.7.11.1"/>
    </reaction>
</comment>
<evidence type="ECO:0000256" key="12">
    <source>
        <dbReference type="ARBA" id="ARBA00023211"/>
    </source>
</evidence>
<evidence type="ECO:0000256" key="2">
    <source>
        <dbReference type="ARBA" id="ARBA00001946"/>
    </source>
</evidence>
<dbReference type="PANTHER" id="PTHR24346">
    <property type="entry name" value="MAP/MICROTUBULE AFFINITY-REGULATING KINASE"/>
    <property type="match status" value="1"/>
</dbReference>
<dbReference type="InterPro" id="IPR017441">
    <property type="entry name" value="Protein_kinase_ATP_BS"/>
</dbReference>
<keyword evidence="12" id="KW-0464">Manganese</keyword>
<evidence type="ECO:0000256" key="7">
    <source>
        <dbReference type="ARBA" id="ARBA00022723"/>
    </source>
</evidence>
<feature type="compositionally biased region" description="Low complexity" evidence="16">
    <location>
        <begin position="198"/>
        <end position="230"/>
    </location>
</feature>
<dbReference type="EMBL" id="JANCYW010000002">
    <property type="protein sequence ID" value="KAK4534523.1"/>
    <property type="molecule type" value="Genomic_DNA"/>
</dbReference>
<evidence type="ECO:0000256" key="1">
    <source>
        <dbReference type="ARBA" id="ARBA00001936"/>
    </source>
</evidence>
<evidence type="ECO:0000256" key="10">
    <source>
        <dbReference type="ARBA" id="ARBA00022840"/>
    </source>
</evidence>
<evidence type="ECO:0000256" key="16">
    <source>
        <dbReference type="SAM" id="MobiDB-lite"/>
    </source>
</evidence>
<gene>
    <name evidence="18" type="ORF">CDCA_CDCA02G0548</name>
</gene>
<dbReference type="GO" id="GO:0004674">
    <property type="term" value="F:protein serine/threonine kinase activity"/>
    <property type="evidence" value="ECO:0007669"/>
    <property type="project" value="UniProtKB-KW"/>
</dbReference>
<dbReference type="PROSITE" id="PS00107">
    <property type="entry name" value="PROTEIN_KINASE_ATP"/>
    <property type="match status" value="1"/>
</dbReference>
<feature type="compositionally biased region" description="Low complexity" evidence="16">
    <location>
        <begin position="128"/>
        <end position="149"/>
    </location>
</feature>
<comment type="catalytic activity">
    <reaction evidence="14">
        <text>L-seryl-[protein] + ATP = O-phospho-L-seryl-[protein] + ADP + H(+)</text>
        <dbReference type="Rhea" id="RHEA:17989"/>
        <dbReference type="Rhea" id="RHEA-COMP:9863"/>
        <dbReference type="Rhea" id="RHEA-COMP:11604"/>
        <dbReference type="ChEBI" id="CHEBI:15378"/>
        <dbReference type="ChEBI" id="CHEBI:29999"/>
        <dbReference type="ChEBI" id="CHEBI:30616"/>
        <dbReference type="ChEBI" id="CHEBI:83421"/>
        <dbReference type="ChEBI" id="CHEBI:456216"/>
        <dbReference type="EC" id="2.7.11.1"/>
    </reaction>
</comment>
<keyword evidence="19" id="KW-1185">Reference proteome</keyword>
<feature type="compositionally biased region" description="Polar residues" evidence="16">
    <location>
        <begin position="159"/>
        <end position="179"/>
    </location>
</feature>
<evidence type="ECO:0000256" key="3">
    <source>
        <dbReference type="ARBA" id="ARBA00009985"/>
    </source>
</evidence>
<comment type="caution">
    <text evidence="18">The sequence shown here is derived from an EMBL/GenBank/DDBJ whole genome shotgun (WGS) entry which is preliminary data.</text>
</comment>
<keyword evidence="5" id="KW-0723">Serine/threonine-protein kinase</keyword>
<dbReference type="GO" id="GO:0035556">
    <property type="term" value="P:intracellular signal transduction"/>
    <property type="evidence" value="ECO:0007669"/>
    <property type="project" value="TreeGrafter"/>
</dbReference>
<dbReference type="Gene3D" id="3.30.200.20">
    <property type="entry name" value="Phosphorylase Kinase, domain 1"/>
    <property type="match status" value="1"/>
</dbReference>
<dbReference type="InterPro" id="IPR011009">
    <property type="entry name" value="Kinase-like_dom_sf"/>
</dbReference>
<evidence type="ECO:0000256" key="6">
    <source>
        <dbReference type="ARBA" id="ARBA00022679"/>
    </source>
</evidence>
<evidence type="ECO:0000256" key="11">
    <source>
        <dbReference type="ARBA" id="ARBA00022842"/>
    </source>
</evidence>
<dbReference type="GO" id="GO:0005737">
    <property type="term" value="C:cytoplasm"/>
    <property type="evidence" value="ECO:0007669"/>
    <property type="project" value="TreeGrafter"/>
</dbReference>
<feature type="compositionally biased region" description="Basic and acidic residues" evidence="16">
    <location>
        <begin position="1"/>
        <end position="13"/>
    </location>
</feature>
<evidence type="ECO:0000256" key="13">
    <source>
        <dbReference type="ARBA" id="ARBA00047899"/>
    </source>
</evidence>
<dbReference type="SMART" id="SM00220">
    <property type="entry name" value="S_TKc"/>
    <property type="match status" value="1"/>
</dbReference>
<feature type="region of interest" description="Disordered" evidence="16">
    <location>
        <begin position="556"/>
        <end position="635"/>
    </location>
</feature>
<feature type="compositionally biased region" description="Low complexity" evidence="16">
    <location>
        <begin position="14"/>
        <end position="23"/>
    </location>
</feature>
<dbReference type="InterPro" id="IPR008271">
    <property type="entry name" value="Ser/Thr_kinase_AS"/>
</dbReference>
<dbReference type="AlphaFoldDB" id="A0AAV9IQJ2"/>
<keyword evidence="6" id="KW-0808">Transferase</keyword>
<dbReference type="Proteomes" id="UP001301350">
    <property type="component" value="Unassembled WGS sequence"/>
</dbReference>
<evidence type="ECO:0000256" key="9">
    <source>
        <dbReference type="ARBA" id="ARBA00022777"/>
    </source>
</evidence>